<comment type="caution">
    <text evidence="1">The sequence shown here is derived from an EMBL/GenBank/DDBJ whole genome shotgun (WGS) entry which is preliminary data.</text>
</comment>
<proteinExistence type="predicted"/>
<dbReference type="AlphaFoldDB" id="A0A829PW83"/>
<sequence>MATLFSAMAGPHGNGRLNCTASCALFIARNLSVVLVHR</sequence>
<evidence type="ECO:0000313" key="2">
    <source>
        <dbReference type="Proteomes" id="UP000020103"/>
    </source>
</evidence>
<evidence type="ECO:0000313" key="1">
    <source>
        <dbReference type="EMBL" id="EUA44740.1"/>
    </source>
</evidence>
<accession>A0A829PW83</accession>
<protein>
    <submittedName>
        <fullName evidence="1">Uncharacterized protein</fullName>
    </submittedName>
</protein>
<dbReference type="EMBL" id="JAOF01000001">
    <property type="protein sequence ID" value="EUA44740.1"/>
    <property type="molecule type" value="Genomic_DNA"/>
</dbReference>
<name>A0A829PW83_9MYCO</name>
<organism evidence="1 2">
    <name type="scientific">Mycobacteroides abscessus 21</name>
    <dbReference type="NCBI Taxonomy" id="1299324"/>
    <lineage>
        <taxon>Bacteria</taxon>
        <taxon>Bacillati</taxon>
        <taxon>Actinomycetota</taxon>
        <taxon>Actinomycetes</taxon>
        <taxon>Mycobacteriales</taxon>
        <taxon>Mycobacteriaceae</taxon>
        <taxon>Mycobacteroides</taxon>
        <taxon>Mycobacteroides abscessus</taxon>
    </lineage>
</organism>
<reference evidence="1 2" key="1">
    <citation type="submission" date="2013-12" db="EMBL/GenBank/DDBJ databases">
        <authorList>
            <person name="Madinger N."/>
            <person name="Lenaerts A."/>
            <person name="Ordway D."/>
            <person name="DeGroote M.A."/>
            <person name="Parker T."/>
            <person name="Sizemore C."/>
            <person name="Tallon L.J."/>
            <person name="Sadzewicz L.K."/>
            <person name="Sengamalay N."/>
            <person name="Fraser C.M."/>
            <person name="Hine E."/>
            <person name="Shefchek K.A."/>
            <person name="Das S.P."/>
            <person name="Tettelin H."/>
        </authorList>
    </citation>
    <scope>NUCLEOTIDE SEQUENCE [LARGE SCALE GENOMIC DNA]</scope>
    <source>
        <strain evidence="1 2">21</strain>
    </source>
</reference>
<gene>
    <name evidence="1" type="ORF">I543_1134</name>
</gene>
<dbReference type="Proteomes" id="UP000020103">
    <property type="component" value="Unassembled WGS sequence"/>
</dbReference>